<proteinExistence type="predicted"/>
<reference evidence="2" key="2">
    <citation type="submission" date="2013-04" db="UniProtKB">
        <authorList>
            <consortium name="EnsemblPlants"/>
        </authorList>
    </citation>
    <scope>IDENTIFICATION</scope>
</reference>
<organism evidence="2">
    <name type="scientific">Oryza brachyantha</name>
    <name type="common">malo sina</name>
    <dbReference type="NCBI Taxonomy" id="4533"/>
    <lineage>
        <taxon>Eukaryota</taxon>
        <taxon>Viridiplantae</taxon>
        <taxon>Streptophyta</taxon>
        <taxon>Embryophyta</taxon>
        <taxon>Tracheophyta</taxon>
        <taxon>Spermatophyta</taxon>
        <taxon>Magnoliopsida</taxon>
        <taxon>Liliopsida</taxon>
        <taxon>Poales</taxon>
        <taxon>Poaceae</taxon>
        <taxon>BOP clade</taxon>
        <taxon>Oryzoideae</taxon>
        <taxon>Oryzeae</taxon>
        <taxon>Oryzinae</taxon>
        <taxon>Oryza</taxon>
    </lineage>
</organism>
<feature type="compositionally biased region" description="Low complexity" evidence="1">
    <location>
        <begin position="18"/>
        <end position="34"/>
    </location>
</feature>
<evidence type="ECO:0000313" key="3">
    <source>
        <dbReference type="Proteomes" id="UP000006038"/>
    </source>
</evidence>
<dbReference type="AlphaFoldDB" id="J3LR66"/>
<dbReference type="HOGENOM" id="CLU_2835239_0_0_1"/>
<feature type="compositionally biased region" description="Basic residues" evidence="1">
    <location>
        <begin position="56"/>
        <end position="66"/>
    </location>
</feature>
<dbReference type="STRING" id="4533.J3LR66"/>
<evidence type="ECO:0000256" key="1">
    <source>
        <dbReference type="SAM" id="MobiDB-lite"/>
    </source>
</evidence>
<evidence type="ECO:0000313" key="2">
    <source>
        <dbReference type="EnsemblPlants" id="OB03G35420.1"/>
    </source>
</evidence>
<protein>
    <submittedName>
        <fullName evidence="2">Uncharacterized protein</fullName>
    </submittedName>
</protein>
<keyword evidence="3" id="KW-1185">Reference proteome</keyword>
<accession>J3LR66</accession>
<dbReference type="EnsemblPlants" id="OB03G35420.1">
    <property type="protein sequence ID" value="OB03G35420.1"/>
    <property type="gene ID" value="OB03G35420"/>
</dbReference>
<dbReference type="Proteomes" id="UP000006038">
    <property type="component" value="Chromosome 3"/>
</dbReference>
<sequence length="66" mass="7005">MRGLRSRILRTLQSFPDAPGLLLLPAPDAPPRAAVSGGEDVGENKENASPEVAPPRAKRMRACSPD</sequence>
<reference evidence="2" key="1">
    <citation type="journal article" date="2013" name="Nat. Commun.">
        <title>Whole-genome sequencing of Oryza brachyantha reveals mechanisms underlying Oryza genome evolution.</title>
        <authorList>
            <person name="Chen J."/>
            <person name="Huang Q."/>
            <person name="Gao D."/>
            <person name="Wang J."/>
            <person name="Lang Y."/>
            <person name="Liu T."/>
            <person name="Li B."/>
            <person name="Bai Z."/>
            <person name="Luis Goicoechea J."/>
            <person name="Liang C."/>
            <person name="Chen C."/>
            <person name="Zhang W."/>
            <person name="Sun S."/>
            <person name="Liao Y."/>
            <person name="Zhang X."/>
            <person name="Yang L."/>
            <person name="Song C."/>
            <person name="Wang M."/>
            <person name="Shi J."/>
            <person name="Liu G."/>
            <person name="Liu J."/>
            <person name="Zhou H."/>
            <person name="Zhou W."/>
            <person name="Yu Q."/>
            <person name="An N."/>
            <person name="Chen Y."/>
            <person name="Cai Q."/>
            <person name="Wang B."/>
            <person name="Liu B."/>
            <person name="Min J."/>
            <person name="Huang Y."/>
            <person name="Wu H."/>
            <person name="Li Z."/>
            <person name="Zhang Y."/>
            <person name="Yin Y."/>
            <person name="Song W."/>
            <person name="Jiang J."/>
            <person name="Jackson S.A."/>
            <person name="Wing R.A."/>
            <person name="Wang J."/>
            <person name="Chen M."/>
        </authorList>
    </citation>
    <scope>NUCLEOTIDE SEQUENCE [LARGE SCALE GENOMIC DNA]</scope>
    <source>
        <strain evidence="2">cv. IRGC 101232</strain>
    </source>
</reference>
<dbReference type="Gramene" id="OB03G35420.1">
    <property type="protein sequence ID" value="OB03G35420.1"/>
    <property type="gene ID" value="OB03G35420"/>
</dbReference>
<feature type="region of interest" description="Disordered" evidence="1">
    <location>
        <begin position="18"/>
        <end position="66"/>
    </location>
</feature>
<name>J3LR66_ORYBR</name>